<name>A0ABQ5D8J4_9ASTR</name>
<dbReference type="PANTHER" id="PTHR31099">
    <property type="entry name" value="OS06G0165300 PROTEIN"/>
    <property type="match status" value="1"/>
</dbReference>
<dbReference type="Proteomes" id="UP001151760">
    <property type="component" value="Unassembled WGS sequence"/>
</dbReference>
<sequence>MCDRVLIGLRLLVGLDLQALLGLDLVLNKVIETIFCTSESKPLAIPWGWTPRLDSGVRVRKHVVRDALCEKFYIPDTVHPELPDRNNRIRNSPTGKIGVYTRFFDFANYRIPLSQFLVDVLEYFQINLSQLSVIAAAKVSHFEILCRVHGFVPTVGNFRRFTKTLERQLLWVDASAFPLSVPWHNNKILKKDPHPTPTEFNAEVCEFLATHPAPFRKFSESFLCLAGISRYYELDDNVYPVFLADDDDCEMGLFAFVRHADPTKVCIGEKQIEEGQVPLLESTRGRVVPLAGVNEQGVETRILYNRLKITIGNNMPKI</sequence>
<evidence type="ECO:0000313" key="3">
    <source>
        <dbReference type="EMBL" id="GJT33174.1"/>
    </source>
</evidence>
<evidence type="ECO:0000313" key="4">
    <source>
        <dbReference type="Proteomes" id="UP001151760"/>
    </source>
</evidence>
<gene>
    <name evidence="3" type="ORF">Tco_0923593</name>
</gene>
<reference evidence="3" key="2">
    <citation type="submission" date="2022-01" db="EMBL/GenBank/DDBJ databases">
        <authorList>
            <person name="Yamashiro T."/>
            <person name="Shiraishi A."/>
            <person name="Satake H."/>
            <person name="Nakayama K."/>
        </authorList>
    </citation>
    <scope>NUCLEOTIDE SEQUENCE</scope>
</reference>
<keyword evidence="4" id="KW-1185">Reference proteome</keyword>
<dbReference type="EMBL" id="BQNB010014856">
    <property type="protein sequence ID" value="GJT33174.1"/>
    <property type="molecule type" value="Genomic_DNA"/>
</dbReference>
<evidence type="ECO:0000256" key="1">
    <source>
        <dbReference type="SAM" id="SignalP"/>
    </source>
</evidence>
<reference evidence="3" key="1">
    <citation type="journal article" date="2022" name="Int. J. Mol. Sci.">
        <title>Draft Genome of Tanacetum Coccineum: Genomic Comparison of Closely Related Tanacetum-Family Plants.</title>
        <authorList>
            <person name="Yamashiro T."/>
            <person name="Shiraishi A."/>
            <person name="Nakayama K."/>
            <person name="Satake H."/>
        </authorList>
    </citation>
    <scope>NUCLEOTIDE SEQUENCE</scope>
</reference>
<dbReference type="PANTHER" id="PTHR31099:SF41">
    <property type="entry name" value="TRANSPOSASE (PUTATIVE), GYPSY TYPE-RELATED"/>
    <property type="match status" value="1"/>
</dbReference>
<feature type="domain" description="Transposase (putative) gypsy type" evidence="2">
    <location>
        <begin position="108"/>
        <end position="161"/>
    </location>
</feature>
<organism evidence="3 4">
    <name type="scientific">Tanacetum coccineum</name>
    <dbReference type="NCBI Taxonomy" id="301880"/>
    <lineage>
        <taxon>Eukaryota</taxon>
        <taxon>Viridiplantae</taxon>
        <taxon>Streptophyta</taxon>
        <taxon>Embryophyta</taxon>
        <taxon>Tracheophyta</taxon>
        <taxon>Spermatophyta</taxon>
        <taxon>Magnoliopsida</taxon>
        <taxon>eudicotyledons</taxon>
        <taxon>Gunneridae</taxon>
        <taxon>Pentapetalae</taxon>
        <taxon>asterids</taxon>
        <taxon>campanulids</taxon>
        <taxon>Asterales</taxon>
        <taxon>Asteraceae</taxon>
        <taxon>Asteroideae</taxon>
        <taxon>Anthemideae</taxon>
        <taxon>Anthemidinae</taxon>
        <taxon>Tanacetum</taxon>
    </lineage>
</organism>
<dbReference type="InterPro" id="IPR007321">
    <property type="entry name" value="Transposase_28"/>
</dbReference>
<feature type="chain" id="PRO_5045591533" description="Transposase (putative) gypsy type domain-containing protein" evidence="1">
    <location>
        <begin position="23"/>
        <end position="318"/>
    </location>
</feature>
<dbReference type="Pfam" id="PF04195">
    <property type="entry name" value="Transposase_28"/>
    <property type="match status" value="1"/>
</dbReference>
<feature type="signal peptide" evidence="1">
    <location>
        <begin position="1"/>
        <end position="22"/>
    </location>
</feature>
<proteinExistence type="predicted"/>
<protein>
    <recommendedName>
        <fullName evidence="2">Transposase (putative) gypsy type domain-containing protein</fullName>
    </recommendedName>
</protein>
<keyword evidence="1" id="KW-0732">Signal</keyword>
<comment type="caution">
    <text evidence="3">The sequence shown here is derived from an EMBL/GenBank/DDBJ whole genome shotgun (WGS) entry which is preliminary data.</text>
</comment>
<accession>A0ABQ5D8J4</accession>
<evidence type="ECO:0000259" key="2">
    <source>
        <dbReference type="Pfam" id="PF04195"/>
    </source>
</evidence>